<dbReference type="RefSeq" id="WP_040263735.1">
    <property type="nucleotide sequence ID" value="NZ_CP050855.1"/>
</dbReference>
<gene>
    <name evidence="1" type="ORF">SYMBAF_15210</name>
</gene>
<dbReference type="GeneID" id="93737833"/>
<accession>A0A068YXY2</accession>
<evidence type="ECO:0000313" key="2">
    <source>
        <dbReference type="Proteomes" id="UP000042738"/>
    </source>
</evidence>
<proteinExistence type="predicted"/>
<dbReference type="InterPro" id="IPR017030">
    <property type="entry name" value="Vir_effector_SfrC"/>
</dbReference>
<dbReference type="Pfam" id="PF10139">
    <property type="entry name" value="Virul_Fac"/>
    <property type="match status" value="3"/>
</dbReference>
<dbReference type="AlphaFoldDB" id="A0A068YXY2"/>
<reference evidence="1 2" key="1">
    <citation type="journal article" date="2014" name="Genome Announc.">
        <title>Whole-Genome Sequence of Serratia symbiotica Strain CWBI-2.3T, a Free-Living Symbiont of the Black Bean Aphid Aphis fabae.</title>
        <authorList>
            <person name="Foray V."/>
            <person name="Grigorescu A.S."/>
            <person name="Sabri A."/>
            <person name="Haubruge E."/>
            <person name="Lognay G."/>
            <person name="Francis F."/>
            <person name="Fauconnier M.L."/>
            <person name="Hance T."/>
            <person name="Thonart P."/>
        </authorList>
    </citation>
    <scope>NUCLEOTIDE SEQUENCE [LARGE SCALE GENOMIC DNA]</scope>
    <source>
        <strain evidence="1">CWBI-2.3</strain>
    </source>
</reference>
<protein>
    <submittedName>
        <fullName evidence="1">Virulence factor</fullName>
    </submittedName>
</protein>
<organism evidence="1 2">
    <name type="scientific">Serratia symbiotica</name>
    <dbReference type="NCBI Taxonomy" id="138074"/>
    <lineage>
        <taxon>Bacteria</taxon>
        <taxon>Pseudomonadati</taxon>
        <taxon>Pseudomonadota</taxon>
        <taxon>Gammaproteobacteria</taxon>
        <taxon>Enterobacterales</taxon>
        <taxon>Yersiniaceae</taxon>
        <taxon>Serratia</taxon>
    </lineage>
</organism>
<dbReference type="PIRSF" id="PIRSF034586">
    <property type="entry name" value="Vir_effector_SfrC"/>
    <property type="match status" value="1"/>
</dbReference>
<evidence type="ECO:0000313" key="1">
    <source>
        <dbReference type="EMBL" id="QLH64019.1"/>
    </source>
</evidence>
<dbReference type="STRING" id="138074.SYMBAF_110144"/>
<dbReference type="Proteomes" id="UP000042738">
    <property type="component" value="Chromosome"/>
</dbReference>
<sequence length="729" mass="80211">MKSITSDPINRLSNGILQAIDWVADARQQSTRLNREADRLIIRLRRCYNRATQLDNATHRSVAIGLYGHNTAAKIHLFQALAPGAKLLTGDAALTVRYCSSDVENSPAYPVAICLLDEAQLIAMAVGAAFMEDFRPDWNARAITAHLHGLERHRQLSAISGMDSNTILALWDGFRRYGGKWQQALDRHFWPQAIALAPYLSIDDRARLFAPLWGEEPALTAHYRQLAHTLHTLGGSGRVYAPGNILEPDTGILHTRTLTLPTEVTLPVLAGNGSTVDIPLADLAWLAAEVTTILPPGAMPPDSELLDIPASIYCQGSDLTLRMLQAKRADLLMRCADGLHTHLLLIADAAGSPQDASRTGHALAYWVKQTQGENATERRRRKPGLIWAITPFDVRHKGKPRPDDAVQRYVGEAGDSWATLLAMDPRDCQRMTAYLANQMRPALKQARILEMQQELQRELTESLLGNWLTSGEPPLAQQRSQQLLRALQAQAGVHGELLEWLLLPRDTLRQLFVQQTHSSPTPVTVTPPLDIEIDLFGEAEAVAVTPTAPAISPFAERVFADWVNHLRSLPDNAQLLALLNVGKPQLEMLVDALINAACRLGIDAALERALEAGALPEQGEERQVSQALAILGDFIAWLGFQQREAALRPLSRINHGQPIFTPPPQPAVDWGNQQRLAKLAPTPTKNTAFYIYDWLVGLQTLLAENEAAAAENRLGEQQRAALEGIVATL</sequence>
<name>A0A068YXY2_9GAMM</name>
<dbReference type="EMBL" id="CP050855">
    <property type="protein sequence ID" value="QLH64019.1"/>
    <property type="molecule type" value="Genomic_DNA"/>
</dbReference>